<comment type="caution">
    <text evidence="3">The sequence shown here is derived from an EMBL/GenBank/DDBJ whole genome shotgun (WGS) entry which is preliminary data.</text>
</comment>
<name>A0ABU3DM41_9FLAO</name>
<evidence type="ECO:0000256" key="1">
    <source>
        <dbReference type="ARBA" id="ARBA00006096"/>
    </source>
</evidence>
<dbReference type="EMBL" id="JAVRHN010000001">
    <property type="protein sequence ID" value="MDT0684776.1"/>
    <property type="molecule type" value="Genomic_DNA"/>
</dbReference>
<dbReference type="Proteomes" id="UP001253848">
    <property type="component" value="Unassembled WGS sequence"/>
</dbReference>
<proteinExistence type="inferred from homology"/>
<keyword evidence="3" id="KW-0645">Protease</keyword>
<comment type="similarity">
    <text evidence="1">Belongs to the peptidase S13 family.</text>
</comment>
<dbReference type="GO" id="GO:0009002">
    <property type="term" value="F:serine-type D-Ala-D-Ala carboxypeptidase activity"/>
    <property type="evidence" value="ECO:0007669"/>
    <property type="project" value="UniProtKB-EC"/>
</dbReference>
<dbReference type="Gene3D" id="3.40.710.10">
    <property type="entry name" value="DD-peptidase/beta-lactamase superfamily"/>
    <property type="match status" value="2"/>
</dbReference>
<dbReference type="RefSeq" id="WP_311498253.1">
    <property type="nucleotide sequence ID" value="NZ_JAVRHN010000001.1"/>
</dbReference>
<dbReference type="PRINTS" id="PR00922">
    <property type="entry name" value="DADACBPTASE3"/>
</dbReference>
<dbReference type="Pfam" id="PF02113">
    <property type="entry name" value="Peptidase_S13"/>
    <property type="match status" value="1"/>
</dbReference>
<sequence length="445" mass="50875">MTTSNFHYKSSTFLLVFLLLMLLGGCSATKNLNQNISKQINQTENFSTGFTGFVLYDPTTKKTIFEHNSDKYFTPASNIKLFTFYAGLQTLEDSIPSMRYAIKNDSLIFKATGDPSLLNPDLPDSGLLEFLKSRNEQLFYLKPSYSEEKFGPGWAWDDYNYAFSAEKAAFPIYGNKLKVIFKENNPLPHTIPSSFENSIASEKDSMKKYRGIRRKLNSNHFTYIPKENKKNFEANVPFIYSEELFLELLSDTLKREIHSIKLLPQKWQLSSSYNGIATDTLYKKMLQKSDNFIAEQILLLASESIADTLKSDIAIEFIKKNHLQDLPDEPIWVDGSGLSRYNLITPRTIVKLLEKVQNEVDWERLTALLPAGGESGTLKSNFKAEYPYIFAKSGSMSNNYSLSGYLKTDNGKVLIFSFMNNNFTVSNQLLKKEIEQILLFIKDNY</sequence>
<dbReference type="InterPro" id="IPR012338">
    <property type="entry name" value="Beta-lactam/transpept-like"/>
</dbReference>
<keyword evidence="2 3" id="KW-0378">Hydrolase</keyword>
<keyword evidence="4" id="KW-1185">Reference proteome</keyword>
<dbReference type="PANTHER" id="PTHR30023:SF0">
    <property type="entry name" value="PENICILLIN-SENSITIVE CARBOXYPEPTIDASE A"/>
    <property type="match status" value="1"/>
</dbReference>
<dbReference type="InterPro" id="IPR000667">
    <property type="entry name" value="Peptidase_S13"/>
</dbReference>
<evidence type="ECO:0000313" key="4">
    <source>
        <dbReference type="Proteomes" id="UP001253848"/>
    </source>
</evidence>
<dbReference type="EC" id="3.4.16.4" evidence="3"/>
<keyword evidence="3" id="KW-0121">Carboxypeptidase</keyword>
<dbReference type="SUPFAM" id="SSF56601">
    <property type="entry name" value="beta-lactamase/transpeptidase-like"/>
    <property type="match status" value="1"/>
</dbReference>
<dbReference type="PANTHER" id="PTHR30023">
    <property type="entry name" value="D-ALANYL-D-ALANINE CARBOXYPEPTIDASE"/>
    <property type="match status" value="1"/>
</dbReference>
<evidence type="ECO:0000256" key="2">
    <source>
        <dbReference type="ARBA" id="ARBA00022801"/>
    </source>
</evidence>
<gene>
    <name evidence="3" type="primary">dacB</name>
    <name evidence="3" type="ORF">RM541_00250</name>
</gene>
<accession>A0ABU3DM41</accession>
<reference evidence="3 4" key="1">
    <citation type="submission" date="2023-09" db="EMBL/GenBank/DDBJ databases">
        <authorList>
            <person name="Rey-Velasco X."/>
        </authorList>
    </citation>
    <scope>NUCLEOTIDE SEQUENCE [LARGE SCALE GENOMIC DNA]</scope>
    <source>
        <strain evidence="3 4">F225</strain>
    </source>
</reference>
<protein>
    <submittedName>
        <fullName evidence="3">D-alanyl-D-alanine carboxypeptidase/D-alanyl-D-alanine-endopeptidase</fullName>
        <ecNumber evidence="3">3.4.16.4</ecNumber>
    </submittedName>
</protein>
<dbReference type="NCBIfam" id="TIGR00666">
    <property type="entry name" value="PBP4"/>
    <property type="match status" value="1"/>
</dbReference>
<organism evidence="3 4">
    <name type="scientific">Autumnicola psychrophila</name>
    <dbReference type="NCBI Taxonomy" id="3075592"/>
    <lineage>
        <taxon>Bacteria</taxon>
        <taxon>Pseudomonadati</taxon>
        <taxon>Bacteroidota</taxon>
        <taxon>Flavobacteriia</taxon>
        <taxon>Flavobacteriales</taxon>
        <taxon>Flavobacteriaceae</taxon>
        <taxon>Autumnicola</taxon>
    </lineage>
</organism>
<evidence type="ECO:0000313" key="3">
    <source>
        <dbReference type="EMBL" id="MDT0684776.1"/>
    </source>
</evidence>